<feature type="chain" id="PRO_5009162323" evidence="1">
    <location>
        <begin position="21"/>
        <end position="297"/>
    </location>
</feature>
<evidence type="ECO:0000256" key="1">
    <source>
        <dbReference type="SAM" id="SignalP"/>
    </source>
</evidence>
<dbReference type="GeneID" id="30994731"/>
<feature type="signal peptide" evidence="1">
    <location>
        <begin position="1"/>
        <end position="20"/>
    </location>
</feature>
<keyword evidence="1" id="KW-0732">Signal</keyword>
<dbReference type="Proteomes" id="UP000095085">
    <property type="component" value="Unassembled WGS sequence"/>
</dbReference>
<evidence type="ECO:0000313" key="3">
    <source>
        <dbReference type="Proteomes" id="UP000095085"/>
    </source>
</evidence>
<organism evidence="2 3">
    <name type="scientific">Hyphopichia burtonii NRRL Y-1933</name>
    <dbReference type="NCBI Taxonomy" id="984485"/>
    <lineage>
        <taxon>Eukaryota</taxon>
        <taxon>Fungi</taxon>
        <taxon>Dikarya</taxon>
        <taxon>Ascomycota</taxon>
        <taxon>Saccharomycotina</taxon>
        <taxon>Pichiomycetes</taxon>
        <taxon>Debaryomycetaceae</taxon>
        <taxon>Hyphopichia</taxon>
    </lineage>
</organism>
<name>A0A1E4RJF1_9ASCO</name>
<protein>
    <submittedName>
        <fullName evidence="2">Uncharacterized protein</fullName>
    </submittedName>
</protein>
<accession>A0A1E4RJF1</accession>
<dbReference type="RefSeq" id="XP_020076466.1">
    <property type="nucleotide sequence ID" value="XM_020220181.1"/>
</dbReference>
<dbReference type="EMBL" id="KV454541">
    <property type="protein sequence ID" value="ODV67399.1"/>
    <property type="molecule type" value="Genomic_DNA"/>
</dbReference>
<dbReference type="AlphaFoldDB" id="A0A1E4RJF1"/>
<keyword evidence="3" id="KW-1185">Reference proteome</keyword>
<gene>
    <name evidence="2" type="ORF">HYPBUDRAFT_149133</name>
</gene>
<reference evidence="3" key="1">
    <citation type="submission" date="2016-05" db="EMBL/GenBank/DDBJ databases">
        <title>Comparative genomics of biotechnologically important yeasts.</title>
        <authorList>
            <consortium name="DOE Joint Genome Institute"/>
            <person name="Riley R."/>
            <person name="Haridas S."/>
            <person name="Wolfe K.H."/>
            <person name="Lopes M.R."/>
            <person name="Hittinger C.T."/>
            <person name="Goker M."/>
            <person name="Salamov A."/>
            <person name="Wisecaver J."/>
            <person name="Long T.M."/>
            <person name="Aerts A.L."/>
            <person name="Barry K."/>
            <person name="Choi C."/>
            <person name="Clum A."/>
            <person name="Coughlan A.Y."/>
            <person name="Deshpande S."/>
            <person name="Douglass A.P."/>
            <person name="Hanson S.J."/>
            <person name="Klenk H.-P."/>
            <person name="Labutti K."/>
            <person name="Lapidus A."/>
            <person name="Lindquist E."/>
            <person name="Lipzen A."/>
            <person name="Meier-Kolthoff J.P."/>
            <person name="Ohm R.A."/>
            <person name="Otillar R.P."/>
            <person name="Pangilinan J."/>
            <person name="Peng Y."/>
            <person name="Rokas A."/>
            <person name="Rosa C.A."/>
            <person name="Scheuner C."/>
            <person name="Sibirny A.A."/>
            <person name="Slot J.C."/>
            <person name="Stielow J.B."/>
            <person name="Sun H."/>
            <person name="Kurtzman C.P."/>
            <person name="Blackwell M."/>
            <person name="Grigoriev I.V."/>
            <person name="Jeffries T.W."/>
        </authorList>
    </citation>
    <scope>NUCLEOTIDE SEQUENCE [LARGE SCALE GENOMIC DNA]</scope>
    <source>
        <strain evidence="3">NRRL Y-1933</strain>
    </source>
</reference>
<proteinExistence type="predicted"/>
<sequence>MLNPKSVVIIALVLVNYVYALGSNQLYNCLKYNTEYANNAVVVKTPASNSLGLFINGSISINELLHTRYDNHSALLNDEAFYKPLLSYLYPNSWQKVLGSNCVIEGVMVPRLAKNANRNDSISYAESVYGNYHSYLISIGERLLKINVNDLYSMLEWIYNKHNRFSEELTYAANLGQVASTIQGFIKSPAAKECQWGFYYVSKHGEILDPTPGTTSQGDSVEWYVSIQPHSHKGQCDTKAHEITGKSVKEVWDTWVLKKMAAGCTMLSNGGNWWADIKIIHHRIAQCTSWEDINCSS</sequence>
<evidence type="ECO:0000313" key="2">
    <source>
        <dbReference type="EMBL" id="ODV67399.1"/>
    </source>
</evidence>